<protein>
    <submittedName>
        <fullName evidence="2">Uncharacterized protein</fullName>
    </submittedName>
</protein>
<keyword evidence="3" id="KW-1185">Reference proteome</keyword>
<evidence type="ECO:0000256" key="1">
    <source>
        <dbReference type="SAM" id="MobiDB-lite"/>
    </source>
</evidence>
<feature type="region of interest" description="Disordered" evidence="1">
    <location>
        <begin position="187"/>
        <end position="232"/>
    </location>
</feature>
<organism evidence="2 3">
    <name type="scientific">Streptomyces litchfieldiae</name>
    <dbReference type="NCBI Taxonomy" id="3075543"/>
    <lineage>
        <taxon>Bacteria</taxon>
        <taxon>Bacillati</taxon>
        <taxon>Actinomycetota</taxon>
        <taxon>Actinomycetes</taxon>
        <taxon>Kitasatosporales</taxon>
        <taxon>Streptomycetaceae</taxon>
        <taxon>Streptomyces</taxon>
    </lineage>
</organism>
<reference evidence="3" key="1">
    <citation type="submission" date="2023-07" db="EMBL/GenBank/DDBJ databases">
        <title>30 novel species of actinomycetes from the DSMZ collection.</title>
        <authorList>
            <person name="Nouioui I."/>
        </authorList>
    </citation>
    <scope>NUCLEOTIDE SEQUENCE [LARGE SCALE GENOMIC DNA]</scope>
    <source>
        <strain evidence="3">DSM 44938</strain>
    </source>
</reference>
<dbReference type="PANTHER" id="PTHR47691">
    <property type="entry name" value="REGULATOR-RELATED"/>
    <property type="match status" value="1"/>
</dbReference>
<accession>A0ABU2N180</accession>
<dbReference type="Proteomes" id="UP001183246">
    <property type="component" value="Unassembled WGS sequence"/>
</dbReference>
<evidence type="ECO:0000313" key="3">
    <source>
        <dbReference type="Proteomes" id="UP001183246"/>
    </source>
</evidence>
<dbReference type="EMBL" id="JAVREL010000037">
    <property type="protein sequence ID" value="MDT0347661.1"/>
    <property type="molecule type" value="Genomic_DNA"/>
</dbReference>
<comment type="caution">
    <text evidence="2">The sequence shown here is derived from an EMBL/GenBank/DDBJ whole genome shotgun (WGS) entry which is preliminary data.</text>
</comment>
<dbReference type="PANTHER" id="PTHR47691:SF3">
    <property type="entry name" value="HTH-TYPE TRANSCRIPTIONAL REGULATOR RV0890C-RELATED"/>
    <property type="match status" value="1"/>
</dbReference>
<evidence type="ECO:0000313" key="2">
    <source>
        <dbReference type="EMBL" id="MDT0347661.1"/>
    </source>
</evidence>
<proteinExistence type="predicted"/>
<gene>
    <name evidence="2" type="ORF">RM590_34620</name>
</gene>
<dbReference type="RefSeq" id="WP_311708786.1">
    <property type="nucleotide sequence ID" value="NZ_JAVREL010000037.1"/>
</dbReference>
<name>A0ABU2N180_9ACTN</name>
<feature type="compositionally biased region" description="Low complexity" evidence="1">
    <location>
        <begin position="199"/>
        <end position="209"/>
    </location>
</feature>
<sequence length="232" mass="25531">MLPRQQTLRAVVDWSWDLLEDRERTVLRRLAVFAGGCTLAAAEAVFAGGDTVSGAEVLDILASLVDKSILIADQPPPDEPELACAGVRYRRPETIHEYAAERAAEHPADRHATARRHTAHLLDFALDAEPRLRTGEQLRWFARIEADLDNIRAVLHRALRAGDRETVGQLVIAMGWFWVVRNHRAEAPTGSAPRSPWIRTPRPTARRSPGPTPRPSAPPTSTGSNCACCSTS</sequence>